<keyword evidence="1" id="KW-0812">Transmembrane</keyword>
<evidence type="ECO:0000259" key="2">
    <source>
        <dbReference type="Pfam" id="PF10756"/>
    </source>
</evidence>
<accession>A0A4R6SJN9</accession>
<protein>
    <submittedName>
        <fullName evidence="3">PH (Pleckstrin Homology) domain-containing protein</fullName>
    </submittedName>
</protein>
<keyword evidence="1" id="KW-0472">Membrane</keyword>
<keyword evidence="4" id="KW-1185">Reference proteome</keyword>
<feature type="transmembrane region" description="Helical" evidence="1">
    <location>
        <begin position="12"/>
        <end position="33"/>
    </location>
</feature>
<dbReference type="OrthoDB" id="5191452at2"/>
<evidence type="ECO:0000313" key="3">
    <source>
        <dbReference type="EMBL" id="TDQ01159.1"/>
    </source>
</evidence>
<dbReference type="Pfam" id="PF10756">
    <property type="entry name" value="bPH_6"/>
    <property type="match status" value="1"/>
</dbReference>
<dbReference type="RefSeq" id="WP_133849768.1">
    <property type="nucleotide sequence ID" value="NZ_SNXZ01000002.1"/>
</dbReference>
<proteinExistence type="predicted"/>
<organism evidence="3 4">
    <name type="scientific">Labedaea rhizosphaerae</name>
    <dbReference type="NCBI Taxonomy" id="598644"/>
    <lineage>
        <taxon>Bacteria</taxon>
        <taxon>Bacillati</taxon>
        <taxon>Actinomycetota</taxon>
        <taxon>Actinomycetes</taxon>
        <taxon>Pseudonocardiales</taxon>
        <taxon>Pseudonocardiaceae</taxon>
        <taxon>Labedaea</taxon>
    </lineage>
</organism>
<feature type="domain" description="Low molecular weight protein antigen 6 PH" evidence="2">
    <location>
        <begin position="66"/>
        <end position="136"/>
    </location>
</feature>
<reference evidence="3 4" key="1">
    <citation type="submission" date="2019-03" db="EMBL/GenBank/DDBJ databases">
        <title>Genomic Encyclopedia of Type Strains, Phase IV (KMG-IV): sequencing the most valuable type-strain genomes for metagenomic binning, comparative biology and taxonomic classification.</title>
        <authorList>
            <person name="Goeker M."/>
        </authorList>
    </citation>
    <scope>NUCLEOTIDE SEQUENCE [LARGE SCALE GENOMIC DNA]</scope>
    <source>
        <strain evidence="3 4">DSM 45361</strain>
    </source>
</reference>
<dbReference type="InterPro" id="IPR019692">
    <property type="entry name" value="CFP-6_PH"/>
</dbReference>
<sequence>MTTYQARPRRIRFVAIAGAVFFVVVFTVIALLLKKSSTGVFFKTSDQLAMIGIGVVLAAATLVIMRPSVRADDEGIEVRNLLGWQRYEWELVRSISFPDKAWWARVELPDYEYVPVMAIQAFDGVRAVEAMRELRRLHRAYQQRAAG</sequence>
<feature type="transmembrane region" description="Helical" evidence="1">
    <location>
        <begin position="48"/>
        <end position="65"/>
    </location>
</feature>
<keyword evidence="1" id="KW-1133">Transmembrane helix</keyword>
<name>A0A4R6SJN9_LABRH</name>
<comment type="caution">
    <text evidence="3">The sequence shown here is derived from an EMBL/GenBank/DDBJ whole genome shotgun (WGS) entry which is preliminary data.</text>
</comment>
<dbReference type="EMBL" id="SNXZ01000002">
    <property type="protein sequence ID" value="TDQ01159.1"/>
    <property type="molecule type" value="Genomic_DNA"/>
</dbReference>
<dbReference type="AlphaFoldDB" id="A0A4R6SJN9"/>
<evidence type="ECO:0000256" key="1">
    <source>
        <dbReference type="SAM" id="Phobius"/>
    </source>
</evidence>
<evidence type="ECO:0000313" key="4">
    <source>
        <dbReference type="Proteomes" id="UP000295444"/>
    </source>
</evidence>
<dbReference type="Proteomes" id="UP000295444">
    <property type="component" value="Unassembled WGS sequence"/>
</dbReference>
<gene>
    <name evidence="3" type="ORF">EV186_1021026</name>
</gene>